<name>A0A084GEE1_PSEDA</name>
<dbReference type="HOGENOM" id="CLU_052868_3_2_1"/>
<feature type="region of interest" description="Disordered" evidence="1">
    <location>
        <begin position="1"/>
        <end position="38"/>
    </location>
</feature>
<sequence>MTKEVHAEEGAHPATPSFKPLGTFKHEDSHPSISTSSEAPKVGDILIEAKFAKGEVPILLTKESHDDLSYILKAIDSTGHVIILQPKEDDVAYAYATHPFENQRLVESHPYLRVIDLTDDAGDVALGNRVTSLISPTEIQLVIDEVYRVLKPGGRIALSDLLLRRELDEEAKGAVPSRESGLRNGVLVNQFESALRAAGFEDISIIDKKSDVNKILSDDVPVVKPESKHSRDDDKGGPGHRKAGRFTRSLAIHDEPEEKAGPEIDWNEWVGFFHIFAKKPKA</sequence>
<feature type="compositionally biased region" description="Basic and acidic residues" evidence="1">
    <location>
        <begin position="1"/>
        <end position="11"/>
    </location>
</feature>
<dbReference type="VEuPathDB" id="FungiDB:SAPIO_CDS1478"/>
<protein>
    <recommendedName>
        <fullName evidence="4">Methyltransferase type 11 domain-containing protein</fullName>
    </recommendedName>
</protein>
<organism evidence="2 3">
    <name type="scientific">Pseudallescheria apiosperma</name>
    <name type="common">Scedosporium apiospermum</name>
    <dbReference type="NCBI Taxonomy" id="563466"/>
    <lineage>
        <taxon>Eukaryota</taxon>
        <taxon>Fungi</taxon>
        <taxon>Dikarya</taxon>
        <taxon>Ascomycota</taxon>
        <taxon>Pezizomycotina</taxon>
        <taxon>Sordariomycetes</taxon>
        <taxon>Hypocreomycetidae</taxon>
        <taxon>Microascales</taxon>
        <taxon>Microascaceae</taxon>
        <taxon>Scedosporium</taxon>
    </lineage>
</organism>
<dbReference type="Gene3D" id="3.40.50.150">
    <property type="entry name" value="Vaccinia Virus protein VP39"/>
    <property type="match status" value="1"/>
</dbReference>
<dbReference type="KEGG" id="sapo:SAPIO_CDS1478"/>
<dbReference type="GeneID" id="27720550"/>
<dbReference type="InterPro" id="IPR029063">
    <property type="entry name" value="SAM-dependent_MTases_sf"/>
</dbReference>
<feature type="compositionally biased region" description="Basic and acidic residues" evidence="1">
    <location>
        <begin position="225"/>
        <end position="237"/>
    </location>
</feature>
<dbReference type="OrthoDB" id="66144at2759"/>
<evidence type="ECO:0008006" key="4">
    <source>
        <dbReference type="Google" id="ProtNLM"/>
    </source>
</evidence>
<gene>
    <name evidence="2" type="ORF">SAPIO_CDS1478</name>
</gene>
<proteinExistence type="predicted"/>
<comment type="caution">
    <text evidence="2">The sequence shown here is derived from an EMBL/GenBank/DDBJ whole genome shotgun (WGS) entry which is preliminary data.</text>
</comment>
<dbReference type="EMBL" id="JOWA01000066">
    <property type="protein sequence ID" value="KEZ45703.1"/>
    <property type="molecule type" value="Genomic_DNA"/>
</dbReference>
<keyword evidence="3" id="KW-1185">Reference proteome</keyword>
<reference evidence="2 3" key="1">
    <citation type="journal article" date="2014" name="Genome Announc.">
        <title>Draft genome sequence of the pathogenic fungus Scedosporium apiospermum.</title>
        <authorList>
            <person name="Vandeputte P."/>
            <person name="Ghamrawi S."/>
            <person name="Rechenmann M."/>
            <person name="Iltis A."/>
            <person name="Giraud S."/>
            <person name="Fleury M."/>
            <person name="Thornton C."/>
            <person name="Delhaes L."/>
            <person name="Meyer W."/>
            <person name="Papon N."/>
            <person name="Bouchara J.P."/>
        </authorList>
    </citation>
    <scope>NUCLEOTIDE SEQUENCE [LARGE SCALE GENOMIC DNA]</scope>
    <source>
        <strain evidence="2 3">IHEM 14462</strain>
    </source>
</reference>
<dbReference type="Proteomes" id="UP000028545">
    <property type="component" value="Unassembled WGS sequence"/>
</dbReference>
<evidence type="ECO:0000256" key="1">
    <source>
        <dbReference type="SAM" id="MobiDB-lite"/>
    </source>
</evidence>
<dbReference type="SUPFAM" id="SSF53335">
    <property type="entry name" value="S-adenosyl-L-methionine-dependent methyltransferases"/>
    <property type="match status" value="1"/>
</dbReference>
<feature type="region of interest" description="Disordered" evidence="1">
    <location>
        <begin position="221"/>
        <end position="259"/>
    </location>
</feature>
<dbReference type="RefSeq" id="XP_016645502.1">
    <property type="nucleotide sequence ID" value="XM_016784745.1"/>
</dbReference>
<evidence type="ECO:0000313" key="3">
    <source>
        <dbReference type="Proteomes" id="UP000028545"/>
    </source>
</evidence>
<accession>A0A084GEE1</accession>
<evidence type="ECO:0000313" key="2">
    <source>
        <dbReference type="EMBL" id="KEZ45703.1"/>
    </source>
</evidence>
<dbReference type="AlphaFoldDB" id="A0A084GEE1"/>